<proteinExistence type="predicted"/>
<organism evidence="1 2">
    <name type="scientific">Pyropia yezoensis</name>
    <name type="common">Susabi-nori</name>
    <name type="synonym">Porphyra yezoensis</name>
    <dbReference type="NCBI Taxonomy" id="2788"/>
    <lineage>
        <taxon>Eukaryota</taxon>
        <taxon>Rhodophyta</taxon>
        <taxon>Bangiophyceae</taxon>
        <taxon>Bangiales</taxon>
        <taxon>Bangiaceae</taxon>
        <taxon>Pyropia</taxon>
    </lineage>
</organism>
<reference evidence="1" key="1">
    <citation type="submission" date="2019-11" db="EMBL/GenBank/DDBJ databases">
        <title>Nori genome reveals adaptations in red seaweeds to the harsh intertidal environment.</title>
        <authorList>
            <person name="Wang D."/>
            <person name="Mao Y."/>
        </authorList>
    </citation>
    <scope>NUCLEOTIDE SEQUENCE</scope>
    <source>
        <tissue evidence="1">Gametophyte</tissue>
    </source>
</reference>
<accession>A0ACC3BVV7</accession>
<evidence type="ECO:0000313" key="2">
    <source>
        <dbReference type="Proteomes" id="UP000798662"/>
    </source>
</evidence>
<evidence type="ECO:0000313" key="1">
    <source>
        <dbReference type="EMBL" id="KAK1862027.1"/>
    </source>
</evidence>
<comment type="caution">
    <text evidence="1">The sequence shown here is derived from an EMBL/GenBank/DDBJ whole genome shotgun (WGS) entry which is preliminary data.</text>
</comment>
<dbReference type="EMBL" id="CM020618">
    <property type="protein sequence ID" value="KAK1862027.1"/>
    <property type="molecule type" value="Genomic_DNA"/>
</dbReference>
<gene>
    <name evidence="1" type="ORF">I4F81_004603</name>
</gene>
<keyword evidence="2" id="KW-1185">Reference proteome</keyword>
<protein>
    <submittedName>
        <fullName evidence="1">Uncharacterized protein</fullName>
    </submittedName>
</protein>
<name>A0ACC3BVV7_PYRYE</name>
<sequence length="613" mass="59214">MPTSYGAVVGDSDDAGVAIPAGSDSAVGGVDQLLGPPPPPPALLPPATPGQRFALLTSAILFSSGSHFARHALASLTPTLTSTLTLSATSMAALFSAQELPGIVLPLTAATLLTLGPPSLVAASAAVVSTAGQVAAAAAVGAGSYGWLLAARLAFGAADSVLVVAMGSLIAEGFHPGVVGRGGHPRRRRGLARVSDSGGLNPASPSADGGGGGIGSGGAVGGSNSASGRAGKPLLGVSLAYGLMLLASRGSTFFAMWAPAAIGRACGGDACALWVTAGVSTVSLVGAALYVAVEWDRHRRARRAAATDVEGGPPRPRAAGGGVRAAAARALAGPPPPSSRVSSAAAAAPSPPPDAAARPPPARWAATLLATTRALPPAFWHLAGIWALIASALFPLLHAAGAVFAASFPAAWPAGLSPAAASAVPSVVVGAAAALSPLVGAAVGRRGGRERVLLAACAAMAGGLAVLSVLAALPAPPVGWGGAGEAAGSLSWLSVPAARVVAVAGLLAIVVAFGAAPVTLLSSVAVTVPPHTASAALGIYKAVENVALALVHVIAGALKDWSGSYAPPLAFWAALAAAAAVVAHGLSCLRVPALGAPDDAKLAPLPPPPGGTR</sequence>
<dbReference type="Proteomes" id="UP000798662">
    <property type="component" value="Chromosome 1"/>
</dbReference>